<organism evidence="3 4">
    <name type="scientific">Nocardioides panacis</name>
    <dbReference type="NCBI Taxonomy" id="2849501"/>
    <lineage>
        <taxon>Bacteria</taxon>
        <taxon>Bacillati</taxon>
        <taxon>Actinomycetota</taxon>
        <taxon>Actinomycetes</taxon>
        <taxon>Propionibacteriales</taxon>
        <taxon>Nocardioidaceae</taxon>
        <taxon>Nocardioides</taxon>
    </lineage>
</organism>
<protein>
    <submittedName>
        <fullName evidence="3">Asp-tRNA(Asn)/Glu-tRNA(Gln) amidotransferase GatCAB subunit A</fullName>
    </submittedName>
</protein>
<dbReference type="PANTHER" id="PTHR11895:SF151">
    <property type="entry name" value="GLUTAMYL-TRNA(GLN) AMIDOTRANSFERASE SUBUNIT A"/>
    <property type="match status" value="1"/>
</dbReference>
<dbReference type="PANTHER" id="PTHR11895">
    <property type="entry name" value="TRANSAMIDASE"/>
    <property type="match status" value="1"/>
</dbReference>
<dbReference type="InterPro" id="IPR020556">
    <property type="entry name" value="Amidase_CS"/>
</dbReference>
<dbReference type="InterPro" id="IPR000120">
    <property type="entry name" value="Amidase"/>
</dbReference>
<name>A0A975XZ65_9ACTN</name>
<reference evidence="3" key="1">
    <citation type="submission" date="2021-06" db="EMBL/GenBank/DDBJ databases">
        <title>Complete genome sequence of Nocardioides sp. G188.</title>
        <authorList>
            <person name="Im W.-T."/>
        </authorList>
    </citation>
    <scope>NUCLEOTIDE SEQUENCE</scope>
    <source>
        <strain evidence="3">G188</strain>
    </source>
</reference>
<dbReference type="EMBL" id="CP077062">
    <property type="protein sequence ID" value="QWZ07100.1"/>
    <property type="molecule type" value="Genomic_DNA"/>
</dbReference>
<dbReference type="Proteomes" id="UP000683575">
    <property type="component" value="Chromosome"/>
</dbReference>
<dbReference type="KEGG" id="nps:KRR39_16565"/>
<gene>
    <name evidence="3" type="ORF">KRR39_16565</name>
</gene>
<evidence type="ECO:0000259" key="2">
    <source>
        <dbReference type="Pfam" id="PF01425"/>
    </source>
</evidence>
<proteinExistence type="predicted"/>
<evidence type="ECO:0000313" key="4">
    <source>
        <dbReference type="Proteomes" id="UP000683575"/>
    </source>
</evidence>
<dbReference type="AlphaFoldDB" id="A0A975XZ65"/>
<accession>A0A975XZ65</accession>
<dbReference type="Pfam" id="PF01425">
    <property type="entry name" value="Amidase"/>
    <property type="match status" value="1"/>
</dbReference>
<dbReference type="GO" id="GO:0003824">
    <property type="term" value="F:catalytic activity"/>
    <property type="evidence" value="ECO:0007669"/>
    <property type="project" value="InterPro"/>
</dbReference>
<keyword evidence="4" id="KW-1185">Reference proteome</keyword>
<dbReference type="PROSITE" id="PS00571">
    <property type="entry name" value="AMIDASES"/>
    <property type="match status" value="1"/>
</dbReference>
<feature type="domain" description="Amidase" evidence="2">
    <location>
        <begin position="31"/>
        <end position="445"/>
    </location>
</feature>
<evidence type="ECO:0000256" key="1">
    <source>
        <dbReference type="SAM" id="MobiDB-lite"/>
    </source>
</evidence>
<dbReference type="RefSeq" id="WP_216938611.1">
    <property type="nucleotide sequence ID" value="NZ_CP077062.1"/>
</dbReference>
<sequence length="459" mass="47050">MSPPTYAAPLTDLGATRLAALVTAREVSVVEVVQAHLDRIAATEPTVRALVHVDGADALDRARRLDVRRAEGADLGPLAGVPVVVKDNVDVRGQQTTCGSKAFGAAARVDAEVVHRLRAAGAVVVGRSNMDELAMGASTQTSAYGRTHNPHDPRRSAGGSSGGSAAALAAHQVPLSIGTDTGGSVREPASQCGVVGMAPTPGLVPMRGVVPFAPGLDRVGPLARTVEDTALLLSVIGGRPGLAAATADPDVRGLRVGVPAELRTSRNEVGVLARLDATVELLRELGAEVVTVSAPAAGRALATYLTVTSAASVPVLAPYVRTGLAGAEVERRYAWGLELLREIPSPLEVAQVAREILAGQVTEALDGCDLLLSPTMPTTAPLLEGHASAEDLADPMAAPYTDCWTVVANLVGLPAVSVPSGRSADDGMPVGTMLMGRPRTDHLLLRVAAALEAAGADRR</sequence>
<evidence type="ECO:0000313" key="3">
    <source>
        <dbReference type="EMBL" id="QWZ07100.1"/>
    </source>
</evidence>
<dbReference type="InterPro" id="IPR023631">
    <property type="entry name" value="Amidase_dom"/>
</dbReference>
<feature type="region of interest" description="Disordered" evidence="1">
    <location>
        <begin position="141"/>
        <end position="165"/>
    </location>
</feature>